<evidence type="ECO:0000259" key="1">
    <source>
        <dbReference type="PROSITE" id="PS50144"/>
    </source>
</evidence>
<proteinExistence type="predicted"/>
<evidence type="ECO:0000313" key="2">
    <source>
        <dbReference type="EMBL" id="GFT22802.1"/>
    </source>
</evidence>
<organism evidence="2 3">
    <name type="scientific">Nephila pilipes</name>
    <name type="common">Giant wood spider</name>
    <name type="synonym">Nephila maculata</name>
    <dbReference type="NCBI Taxonomy" id="299642"/>
    <lineage>
        <taxon>Eukaryota</taxon>
        <taxon>Metazoa</taxon>
        <taxon>Ecdysozoa</taxon>
        <taxon>Arthropoda</taxon>
        <taxon>Chelicerata</taxon>
        <taxon>Arachnida</taxon>
        <taxon>Araneae</taxon>
        <taxon>Araneomorphae</taxon>
        <taxon>Entelegynae</taxon>
        <taxon>Araneoidea</taxon>
        <taxon>Nephilidae</taxon>
        <taxon>Nephila</taxon>
    </lineage>
</organism>
<dbReference type="CDD" id="cd00121">
    <property type="entry name" value="MATH"/>
    <property type="match status" value="1"/>
</dbReference>
<evidence type="ECO:0000313" key="3">
    <source>
        <dbReference type="Proteomes" id="UP000887013"/>
    </source>
</evidence>
<dbReference type="AlphaFoldDB" id="A0A8X6NMR8"/>
<dbReference type="InterPro" id="IPR002083">
    <property type="entry name" value="MATH/TRAF_dom"/>
</dbReference>
<dbReference type="PROSITE" id="PS50144">
    <property type="entry name" value="MATH"/>
    <property type="match status" value="1"/>
</dbReference>
<accession>A0A8X6NMR8</accession>
<dbReference type="Pfam" id="PF22486">
    <property type="entry name" value="MATH_2"/>
    <property type="match status" value="1"/>
</dbReference>
<sequence length="300" mass="34650">MENLERGRSEYTLVWIIENVGHAWQTLGEKLVSPKFITHLQENSTWTLELYPRGVSNEEYISCFFIINSADKVPNCDVDFEIIITPNGGSSRARSASIPFTARRGGFPCFMKRSEILFGNQFLNPNSLTLQCRIKLKSHIHDVCFGESFVKTHILVKRISHSCYFASDTAYKSICIRQLSESRPFMIIRIQRNHPNEFEIHLNPNDVGSNARYFTLELGLADEVTGDKFWNRRYRGWSPLPQQSIFVPVPWINQSSENTVTPVRRRLIKFDCEVAYSTGEDHAENERVVVTHRCDIETRV</sequence>
<dbReference type="OrthoDB" id="6435602at2759"/>
<dbReference type="Proteomes" id="UP000887013">
    <property type="component" value="Unassembled WGS sequence"/>
</dbReference>
<comment type="caution">
    <text evidence="2">The sequence shown here is derived from an EMBL/GenBank/DDBJ whole genome shotgun (WGS) entry which is preliminary data.</text>
</comment>
<feature type="domain" description="MATH" evidence="1">
    <location>
        <begin position="10"/>
        <end position="134"/>
    </location>
</feature>
<gene>
    <name evidence="2" type="ORF">NPIL_443141</name>
</gene>
<dbReference type="InterPro" id="IPR008974">
    <property type="entry name" value="TRAF-like"/>
</dbReference>
<dbReference type="Gene3D" id="2.60.210.10">
    <property type="entry name" value="Apoptosis, Tumor Necrosis Factor Receptor Associated Protein 2, Chain A"/>
    <property type="match status" value="1"/>
</dbReference>
<keyword evidence="3" id="KW-1185">Reference proteome</keyword>
<name>A0A8X6NMR8_NEPPI</name>
<dbReference type="EMBL" id="BMAW01059805">
    <property type="protein sequence ID" value="GFT22802.1"/>
    <property type="molecule type" value="Genomic_DNA"/>
</dbReference>
<dbReference type="SUPFAM" id="SSF49599">
    <property type="entry name" value="TRAF domain-like"/>
    <property type="match status" value="1"/>
</dbReference>
<protein>
    <recommendedName>
        <fullName evidence="1">MATH domain-containing protein</fullName>
    </recommendedName>
</protein>
<reference evidence="2" key="1">
    <citation type="submission" date="2020-08" db="EMBL/GenBank/DDBJ databases">
        <title>Multicomponent nature underlies the extraordinary mechanical properties of spider dragline silk.</title>
        <authorList>
            <person name="Kono N."/>
            <person name="Nakamura H."/>
            <person name="Mori M."/>
            <person name="Yoshida Y."/>
            <person name="Ohtoshi R."/>
            <person name="Malay A.D."/>
            <person name="Moran D.A.P."/>
            <person name="Tomita M."/>
            <person name="Numata K."/>
            <person name="Arakawa K."/>
        </authorList>
    </citation>
    <scope>NUCLEOTIDE SEQUENCE</scope>
</reference>